<feature type="domain" description="BD-FAE-like" evidence="2">
    <location>
        <begin position="36"/>
        <end position="201"/>
    </location>
</feature>
<dbReference type="InterPro" id="IPR029058">
    <property type="entry name" value="AB_hydrolase_fold"/>
</dbReference>
<sequence length="237" mass="25140">MTDLLDLEARDPDAVLRYGAAPQQIADRYRPTAPEHGTVVLVHGGFWRARWDRTHLRPLAAALADRGHDVLLPEYRRVGDPGGGWPGTGDDVRALLAALPVLLGGDPRVVLVGHSAGGQLAVWSQAAHPSPFVRAVVALAGVVDLQAAADRHLSDDAVGELLGAEPLAAADPLRLPTPSVPVVLVHGDADSDVPIALSRAYAARHPEVRLLELPGAEHFDLVDPRAPAFETLLALLR</sequence>
<comment type="caution">
    <text evidence="3">The sequence shown here is derived from an EMBL/GenBank/DDBJ whole genome shotgun (WGS) entry which is preliminary data.</text>
</comment>
<reference evidence="3" key="1">
    <citation type="submission" date="2022-06" db="EMBL/GenBank/DDBJ databases">
        <title>Whole genome shotgun sequencing (WGS) of Rathayibacter sp. ZW T2_19, isolated from stored onions (Allium cepa).</title>
        <authorList>
            <person name="Stoll D.A."/>
            <person name="Huch M."/>
        </authorList>
    </citation>
    <scope>NUCLEOTIDE SEQUENCE</scope>
    <source>
        <strain evidence="3">ZW T2_19</strain>
    </source>
</reference>
<dbReference type="InterPro" id="IPR050300">
    <property type="entry name" value="GDXG_lipolytic_enzyme"/>
</dbReference>
<evidence type="ECO:0000256" key="1">
    <source>
        <dbReference type="ARBA" id="ARBA00022801"/>
    </source>
</evidence>
<proteinExistence type="predicted"/>
<dbReference type="GO" id="GO:0016787">
    <property type="term" value="F:hydrolase activity"/>
    <property type="evidence" value="ECO:0007669"/>
    <property type="project" value="UniProtKB-KW"/>
</dbReference>
<name>A0A9X2E0L9_9MICO</name>
<dbReference type="EMBL" id="JAMRYM010000157">
    <property type="protein sequence ID" value="MCM6764437.1"/>
    <property type="molecule type" value="Genomic_DNA"/>
</dbReference>
<evidence type="ECO:0000259" key="2">
    <source>
        <dbReference type="Pfam" id="PF20434"/>
    </source>
</evidence>
<evidence type="ECO:0000313" key="4">
    <source>
        <dbReference type="Proteomes" id="UP001155240"/>
    </source>
</evidence>
<dbReference type="Pfam" id="PF20434">
    <property type="entry name" value="BD-FAE"/>
    <property type="match status" value="1"/>
</dbReference>
<dbReference type="InterPro" id="IPR049492">
    <property type="entry name" value="BD-FAE-like_dom"/>
</dbReference>
<dbReference type="Gene3D" id="3.40.50.1820">
    <property type="entry name" value="alpha/beta hydrolase"/>
    <property type="match status" value="1"/>
</dbReference>
<evidence type="ECO:0000313" key="3">
    <source>
        <dbReference type="EMBL" id="MCM6764437.1"/>
    </source>
</evidence>
<dbReference type="AlphaFoldDB" id="A0A9X2E0L9"/>
<protein>
    <submittedName>
        <fullName evidence="3">Alpha/beta hydrolase</fullName>
    </submittedName>
</protein>
<keyword evidence="1 3" id="KW-0378">Hydrolase</keyword>
<dbReference type="RefSeq" id="WP_251948439.1">
    <property type="nucleotide sequence ID" value="NZ_JAMRYM010000157.1"/>
</dbReference>
<dbReference type="PANTHER" id="PTHR48081:SF33">
    <property type="entry name" value="KYNURENINE FORMAMIDASE"/>
    <property type="match status" value="1"/>
</dbReference>
<dbReference type="Proteomes" id="UP001155240">
    <property type="component" value="Unassembled WGS sequence"/>
</dbReference>
<keyword evidence="4" id="KW-1185">Reference proteome</keyword>
<accession>A0A9X2E0L9</accession>
<organism evidence="3 4">
    <name type="scientific">Rathayibacter rubneri</name>
    <dbReference type="NCBI Taxonomy" id="2950106"/>
    <lineage>
        <taxon>Bacteria</taxon>
        <taxon>Bacillati</taxon>
        <taxon>Actinomycetota</taxon>
        <taxon>Actinomycetes</taxon>
        <taxon>Micrococcales</taxon>
        <taxon>Microbacteriaceae</taxon>
        <taxon>Rathayibacter</taxon>
    </lineage>
</organism>
<gene>
    <name evidence="3" type="ORF">NB037_18645</name>
</gene>
<dbReference type="PANTHER" id="PTHR48081">
    <property type="entry name" value="AB HYDROLASE SUPERFAMILY PROTEIN C4A8.06C"/>
    <property type="match status" value="1"/>
</dbReference>
<dbReference type="SUPFAM" id="SSF53474">
    <property type="entry name" value="alpha/beta-Hydrolases"/>
    <property type="match status" value="1"/>
</dbReference>